<dbReference type="InterPro" id="IPR055295">
    <property type="entry name" value="NUDT22/NUDT9-like"/>
</dbReference>
<evidence type="ECO:0000256" key="5">
    <source>
        <dbReference type="SAM" id="MobiDB-lite"/>
    </source>
</evidence>
<evidence type="ECO:0000256" key="3">
    <source>
        <dbReference type="ARBA" id="ARBA00022801"/>
    </source>
</evidence>
<organism evidence="6 7">
    <name type="scientific">Neogobius melanostomus</name>
    <name type="common">round goby</name>
    <dbReference type="NCBI Taxonomy" id="47308"/>
    <lineage>
        <taxon>Eukaryota</taxon>
        <taxon>Metazoa</taxon>
        <taxon>Chordata</taxon>
        <taxon>Craniata</taxon>
        <taxon>Vertebrata</taxon>
        <taxon>Euteleostomi</taxon>
        <taxon>Actinopterygii</taxon>
        <taxon>Neopterygii</taxon>
        <taxon>Teleostei</taxon>
        <taxon>Neoteleostei</taxon>
        <taxon>Acanthomorphata</taxon>
        <taxon>Gobiaria</taxon>
        <taxon>Gobiiformes</taxon>
        <taxon>Gobioidei</taxon>
        <taxon>Gobiidae</taxon>
        <taxon>Benthophilinae</taxon>
        <taxon>Neogobiini</taxon>
        <taxon>Neogobius</taxon>
    </lineage>
</organism>
<comment type="cofactor">
    <cofactor evidence="1">
        <name>Mg(2+)</name>
        <dbReference type="ChEBI" id="CHEBI:18420"/>
    </cofactor>
</comment>
<dbReference type="PANTHER" id="PTHR31835:SF1">
    <property type="entry name" value="URIDINE DIPHOSPHATE GLUCOSE PYROPHOSPHATASE NUDT22"/>
    <property type="match status" value="1"/>
</dbReference>
<reference evidence="6" key="1">
    <citation type="submission" date="2025-08" db="UniProtKB">
        <authorList>
            <consortium name="Ensembl"/>
        </authorList>
    </citation>
    <scope>IDENTIFICATION</scope>
</reference>
<dbReference type="FunFam" id="3.90.79.10:FF:000087">
    <property type="entry name" value="Nudix (nucleoside diphosphate linked moiety X)-type motif 22"/>
    <property type="match status" value="1"/>
</dbReference>
<reference evidence="6" key="2">
    <citation type="submission" date="2025-09" db="UniProtKB">
        <authorList>
            <consortium name="Ensembl"/>
        </authorList>
    </citation>
    <scope>IDENTIFICATION</scope>
</reference>
<dbReference type="GO" id="GO:0046872">
    <property type="term" value="F:metal ion binding"/>
    <property type="evidence" value="ECO:0007669"/>
    <property type="project" value="UniProtKB-KW"/>
</dbReference>
<dbReference type="SUPFAM" id="SSF55811">
    <property type="entry name" value="Nudix"/>
    <property type="match status" value="1"/>
</dbReference>
<proteinExistence type="predicted"/>
<feature type="compositionally biased region" description="Basic and acidic residues" evidence="5">
    <location>
        <begin position="94"/>
        <end position="104"/>
    </location>
</feature>
<keyword evidence="7" id="KW-1185">Reference proteome</keyword>
<evidence type="ECO:0000256" key="2">
    <source>
        <dbReference type="ARBA" id="ARBA00022723"/>
    </source>
</evidence>
<protein>
    <submittedName>
        <fullName evidence="6">Heparan sulfate 6-O-sulfotransferase 2</fullName>
    </submittedName>
</protein>
<dbReference type="Ensembl" id="ENSNMLT00000036492.1">
    <property type="protein sequence ID" value="ENSNMLP00000032777.1"/>
    <property type="gene ID" value="ENSNMLG00000020464.1"/>
</dbReference>
<keyword evidence="2" id="KW-0479">Metal-binding</keyword>
<dbReference type="PANTHER" id="PTHR31835">
    <property type="entry name" value="URIDINE DIPHOSPHATE GLUCOSE PYROPHOSPHATASE"/>
    <property type="match status" value="1"/>
</dbReference>
<accession>A0A8C6U9U1</accession>
<sequence length="411" mass="45770">MNQSNMNSNMVDPEVSLLLHCVDWRGLRRCQVQVELSERYNRQTDPALENHIEEIWTERLSKAPWIFNGAKFRLHSFILASHKNDSEDACNQTDNKESSTKQKGDCFPALPTLPTSEWAEGDPALASKSEKQDGCVLILRLGLTSYKDYLGTNWSGQAEELCRRGEVEFGDPLCLLAQPLGVGAVLCTVDEQIVFIRRSQQVAEAGGLLDIPGGHPEPKIVCENLGVKICEEKIDIVMLSPDAVVTELFSSVCAEIRDEINVPLTSLEEPVLMGIALNHTSAGRPSAEFYISCSLTSDQVKSLYLKGGAEANESTDIFFVSKRNVLQLNQKCNLWSELCPSAKGAILLYQTSRPVLDCEVFVALSFLQQRLLPRPEPGARRCIRLSVCLCGRGRELSPGRQRWRNGIFLSW</sequence>
<dbReference type="InterPro" id="IPR015797">
    <property type="entry name" value="NUDIX_hydrolase-like_dom_sf"/>
</dbReference>
<evidence type="ECO:0000313" key="6">
    <source>
        <dbReference type="Ensembl" id="ENSNMLP00000032777.1"/>
    </source>
</evidence>
<dbReference type="GO" id="GO:0052751">
    <property type="term" value="F:GDP-mannose hydrolase activity"/>
    <property type="evidence" value="ECO:0007669"/>
    <property type="project" value="TreeGrafter"/>
</dbReference>
<name>A0A8C6U9U1_9GOBI</name>
<evidence type="ECO:0000256" key="4">
    <source>
        <dbReference type="ARBA" id="ARBA00022842"/>
    </source>
</evidence>
<keyword evidence="3" id="KW-0378">Hydrolase</keyword>
<evidence type="ECO:0000256" key="1">
    <source>
        <dbReference type="ARBA" id="ARBA00001946"/>
    </source>
</evidence>
<feature type="region of interest" description="Disordered" evidence="5">
    <location>
        <begin position="86"/>
        <end position="109"/>
    </location>
</feature>
<dbReference type="AlphaFoldDB" id="A0A8C6U9U1"/>
<dbReference type="Proteomes" id="UP000694523">
    <property type="component" value="Unplaced"/>
</dbReference>
<evidence type="ECO:0000313" key="7">
    <source>
        <dbReference type="Proteomes" id="UP000694523"/>
    </source>
</evidence>
<keyword evidence="4" id="KW-0460">Magnesium</keyword>